<dbReference type="RefSeq" id="WP_220229746.1">
    <property type="nucleotide sequence ID" value="NZ_JAICBX010000003.1"/>
</dbReference>
<keyword evidence="2" id="KW-1185">Reference proteome</keyword>
<gene>
    <name evidence="1" type="ORF">K1W69_17685</name>
</gene>
<accession>A0AAE2ZT28</accession>
<dbReference type="AlphaFoldDB" id="A0AAE2ZT28"/>
<dbReference type="Proteomes" id="UP001196509">
    <property type="component" value="Unassembled WGS sequence"/>
</dbReference>
<reference evidence="1" key="1">
    <citation type="submission" date="2021-08" db="EMBL/GenBank/DDBJ databases">
        <title>Hoeflea bacterium WL0058 sp. nov., isolated from the sediment.</title>
        <authorList>
            <person name="Wang L."/>
            <person name="Zhang D."/>
        </authorList>
    </citation>
    <scope>NUCLEOTIDE SEQUENCE</scope>
    <source>
        <strain evidence="1">WL0058</strain>
    </source>
</reference>
<name>A0AAE2ZT28_9HYPH</name>
<organism evidence="1 2">
    <name type="scientific">Flavimaribacter sediminis</name>
    <dbReference type="NCBI Taxonomy" id="2865987"/>
    <lineage>
        <taxon>Bacteria</taxon>
        <taxon>Pseudomonadati</taxon>
        <taxon>Pseudomonadota</taxon>
        <taxon>Alphaproteobacteria</taxon>
        <taxon>Hyphomicrobiales</taxon>
        <taxon>Rhizobiaceae</taxon>
        <taxon>Flavimaribacter</taxon>
    </lineage>
</organism>
<proteinExistence type="predicted"/>
<evidence type="ECO:0000313" key="1">
    <source>
        <dbReference type="EMBL" id="MBW8639032.1"/>
    </source>
</evidence>
<evidence type="ECO:0000313" key="2">
    <source>
        <dbReference type="Proteomes" id="UP001196509"/>
    </source>
</evidence>
<comment type="caution">
    <text evidence="1">The sequence shown here is derived from an EMBL/GenBank/DDBJ whole genome shotgun (WGS) entry which is preliminary data.</text>
</comment>
<protein>
    <submittedName>
        <fullName evidence="1">Uncharacterized protein</fullName>
    </submittedName>
</protein>
<sequence length="119" mass="13367">MTTMTALMRDVLRSDSLFADMSDQDFETLIDQISPAETGPDFVPDEDVKRMLAAFWTSHDARRVIEWLLDITIRAPYPVTGQNRDDLAFAAAKHQARVAIGRAVVMAAAQGFKLLKKER</sequence>
<dbReference type="EMBL" id="JAICBX010000003">
    <property type="protein sequence ID" value="MBW8639032.1"/>
    <property type="molecule type" value="Genomic_DNA"/>
</dbReference>